<feature type="region of interest" description="Disordered" evidence="1">
    <location>
        <begin position="1"/>
        <end position="22"/>
    </location>
</feature>
<reference evidence="3 4" key="1">
    <citation type="submission" date="2024-03" db="EMBL/GenBank/DDBJ databases">
        <title>Novel species of the genus Variovorax.</title>
        <authorList>
            <person name="Liu Q."/>
            <person name="Xin Y.-H."/>
        </authorList>
    </citation>
    <scope>NUCLEOTIDE SEQUENCE [LARGE SCALE GENOMIC DNA]</scope>
    <source>
        <strain evidence="3 4">KACC 18899</strain>
    </source>
</reference>
<evidence type="ECO:0000259" key="2">
    <source>
        <dbReference type="Pfam" id="PF02627"/>
    </source>
</evidence>
<dbReference type="SUPFAM" id="SSF69118">
    <property type="entry name" value="AhpD-like"/>
    <property type="match status" value="1"/>
</dbReference>
<dbReference type="InterPro" id="IPR003779">
    <property type="entry name" value="CMD-like"/>
</dbReference>
<dbReference type="InterPro" id="IPR029032">
    <property type="entry name" value="AhpD-like"/>
</dbReference>
<evidence type="ECO:0000313" key="3">
    <source>
        <dbReference type="EMBL" id="MEJ8811249.1"/>
    </source>
</evidence>
<evidence type="ECO:0000313" key="4">
    <source>
        <dbReference type="Proteomes" id="UP001365846"/>
    </source>
</evidence>
<feature type="domain" description="Carboxymuconolactone decarboxylase-like" evidence="2">
    <location>
        <begin position="63"/>
        <end position="136"/>
    </location>
</feature>
<evidence type="ECO:0000256" key="1">
    <source>
        <dbReference type="SAM" id="MobiDB-lite"/>
    </source>
</evidence>
<protein>
    <submittedName>
        <fullName evidence="3">Carboxymuconolactone decarboxylase family protein</fullName>
    </submittedName>
</protein>
<dbReference type="PANTHER" id="PTHR34846:SF11">
    <property type="entry name" value="4-CARBOXYMUCONOLACTONE DECARBOXYLASE FAMILY PROTEIN (AFU_ORTHOLOGUE AFUA_6G11590)"/>
    <property type="match status" value="1"/>
</dbReference>
<comment type="caution">
    <text evidence="3">The sequence shown here is derived from an EMBL/GenBank/DDBJ whole genome shotgun (WGS) entry which is preliminary data.</text>
</comment>
<dbReference type="PANTHER" id="PTHR34846">
    <property type="entry name" value="4-CARBOXYMUCONOLACTONE DECARBOXYLASE FAMILY PROTEIN (AFU_ORTHOLOGUE AFUA_6G11590)"/>
    <property type="match status" value="1"/>
</dbReference>
<sequence>MRSLRLSPKLVGNDRITGDNSMPRISLPAPETMNAEQRAVYDRIISGPRGRIQGPLRAALHNPELADKWQAIGALLRYGTTLPPRLSEIAILVTGRACNSPFEWYAHRAEAERAGIEPPIIEALLAQTEPPGMSADDAAVYHYAVELNRHNSVSDATYAVALARFGERTVVELTALIGYYTMVAMTLNCHEIPLPEGVVPAFPLPQKAALQ</sequence>
<proteinExistence type="predicted"/>
<dbReference type="Pfam" id="PF02627">
    <property type="entry name" value="CMD"/>
    <property type="match status" value="1"/>
</dbReference>
<name>A0ABU8VEA9_9BURK</name>
<keyword evidence="4" id="KW-1185">Reference proteome</keyword>
<gene>
    <name evidence="3" type="ORF">WKW77_09230</name>
</gene>
<accession>A0ABU8VEA9</accession>
<dbReference type="Gene3D" id="1.20.1290.10">
    <property type="entry name" value="AhpD-like"/>
    <property type="match status" value="1"/>
</dbReference>
<dbReference type="Proteomes" id="UP001365846">
    <property type="component" value="Unassembled WGS sequence"/>
</dbReference>
<organism evidence="3 4">
    <name type="scientific">Variovorax ureilyticus</name>
    <dbReference type="NCBI Taxonomy" id="1836198"/>
    <lineage>
        <taxon>Bacteria</taxon>
        <taxon>Pseudomonadati</taxon>
        <taxon>Pseudomonadota</taxon>
        <taxon>Betaproteobacteria</taxon>
        <taxon>Burkholderiales</taxon>
        <taxon>Comamonadaceae</taxon>
        <taxon>Variovorax</taxon>
    </lineage>
</organism>
<dbReference type="EMBL" id="JBBKZU010000003">
    <property type="protein sequence ID" value="MEJ8811249.1"/>
    <property type="molecule type" value="Genomic_DNA"/>
</dbReference>
<dbReference type="RefSeq" id="WP_340356555.1">
    <property type="nucleotide sequence ID" value="NZ_JBBKZU010000003.1"/>
</dbReference>